<dbReference type="AlphaFoldDB" id="A0AA40LFF9"/>
<comment type="caution">
    <text evidence="1">The sequence shown here is derived from an EMBL/GenBank/DDBJ whole genome shotgun (WGS) entry which is preliminary data.</text>
</comment>
<dbReference type="Proteomes" id="UP001177744">
    <property type="component" value="Unassembled WGS sequence"/>
</dbReference>
<keyword evidence="2" id="KW-1185">Reference proteome</keyword>
<sequence>MVTVCTDAACMLKISRMTSCSFLLYVNKRETLPIKQDHVNTEIEDVALDFTWENGSFWTRLGPVQGRDVETYRHLVSVGEDSSPVSLRGSPGSAFPQSCVRVSVVRSNRLTFPNLVAYCHLPGAR</sequence>
<gene>
    <name evidence="1" type="ORF">QTO34_010032</name>
</gene>
<organism evidence="1 2">
    <name type="scientific">Cnephaeus nilssonii</name>
    <name type="common">Northern bat</name>
    <name type="synonym">Eptesicus nilssonii</name>
    <dbReference type="NCBI Taxonomy" id="3371016"/>
    <lineage>
        <taxon>Eukaryota</taxon>
        <taxon>Metazoa</taxon>
        <taxon>Chordata</taxon>
        <taxon>Craniata</taxon>
        <taxon>Vertebrata</taxon>
        <taxon>Euteleostomi</taxon>
        <taxon>Mammalia</taxon>
        <taxon>Eutheria</taxon>
        <taxon>Laurasiatheria</taxon>
        <taxon>Chiroptera</taxon>
        <taxon>Yangochiroptera</taxon>
        <taxon>Vespertilionidae</taxon>
        <taxon>Cnephaeus</taxon>
    </lineage>
</organism>
<protein>
    <submittedName>
        <fullName evidence="1">Uncharacterized protein</fullName>
    </submittedName>
</protein>
<evidence type="ECO:0000313" key="2">
    <source>
        <dbReference type="Proteomes" id="UP001177744"/>
    </source>
</evidence>
<name>A0AA40LFF9_CNENI</name>
<reference evidence="1" key="1">
    <citation type="submission" date="2023-06" db="EMBL/GenBank/DDBJ databases">
        <title>Reference genome for the Northern bat (Eptesicus nilssonii), a most northern bat species.</title>
        <authorList>
            <person name="Laine V.N."/>
            <person name="Pulliainen A.T."/>
            <person name="Lilley T.M."/>
        </authorList>
    </citation>
    <scope>NUCLEOTIDE SEQUENCE</scope>
    <source>
        <strain evidence="1">BLF_Eptnil</strain>
        <tissue evidence="1">Kidney</tissue>
    </source>
</reference>
<accession>A0AA40LFF9</accession>
<evidence type="ECO:0000313" key="1">
    <source>
        <dbReference type="EMBL" id="KAK1329849.1"/>
    </source>
</evidence>
<dbReference type="EMBL" id="JAULJE010000021">
    <property type="protein sequence ID" value="KAK1329849.1"/>
    <property type="molecule type" value="Genomic_DNA"/>
</dbReference>
<proteinExistence type="predicted"/>